<feature type="region of interest" description="Disordered" evidence="1">
    <location>
        <begin position="1"/>
        <end position="32"/>
    </location>
</feature>
<gene>
    <name evidence="2" type="ORF">AAFF_G00136910</name>
</gene>
<dbReference type="AlphaFoldDB" id="A0AAD7TC78"/>
<feature type="compositionally biased region" description="Basic and acidic residues" evidence="1">
    <location>
        <begin position="44"/>
        <end position="65"/>
    </location>
</feature>
<dbReference type="Proteomes" id="UP001221898">
    <property type="component" value="Unassembled WGS sequence"/>
</dbReference>
<accession>A0AAD7TC78</accession>
<comment type="caution">
    <text evidence="2">The sequence shown here is derived from an EMBL/GenBank/DDBJ whole genome shotgun (WGS) entry which is preliminary data.</text>
</comment>
<protein>
    <submittedName>
        <fullName evidence="2">Uncharacterized protein</fullName>
    </submittedName>
</protein>
<reference evidence="2" key="1">
    <citation type="journal article" date="2023" name="Science">
        <title>Genome structures resolve the early diversification of teleost fishes.</title>
        <authorList>
            <person name="Parey E."/>
            <person name="Louis A."/>
            <person name="Montfort J."/>
            <person name="Bouchez O."/>
            <person name="Roques C."/>
            <person name="Iampietro C."/>
            <person name="Lluch J."/>
            <person name="Castinel A."/>
            <person name="Donnadieu C."/>
            <person name="Desvignes T."/>
            <person name="Floi Bucao C."/>
            <person name="Jouanno E."/>
            <person name="Wen M."/>
            <person name="Mejri S."/>
            <person name="Dirks R."/>
            <person name="Jansen H."/>
            <person name="Henkel C."/>
            <person name="Chen W.J."/>
            <person name="Zahm M."/>
            <person name="Cabau C."/>
            <person name="Klopp C."/>
            <person name="Thompson A.W."/>
            <person name="Robinson-Rechavi M."/>
            <person name="Braasch I."/>
            <person name="Lecointre G."/>
            <person name="Bobe J."/>
            <person name="Postlethwait J.H."/>
            <person name="Berthelot C."/>
            <person name="Roest Crollius H."/>
            <person name="Guiguen Y."/>
        </authorList>
    </citation>
    <scope>NUCLEOTIDE SEQUENCE</scope>
    <source>
        <strain evidence="2">NC1722</strain>
    </source>
</reference>
<proteinExistence type="predicted"/>
<sequence>MQRTAQNRPATSGDASRIETPAPNQAPLGSRGQLLRWRAFCRDTPRSSENHGEQGPRNEDVKSLERGVSVSGKYSAALWPCHGYLLIEEARVGSFNFARRSAELSCFIRRRPLFLIEDVPARSPRQGSAAVVAA</sequence>
<feature type="compositionally biased region" description="Polar residues" evidence="1">
    <location>
        <begin position="1"/>
        <end position="14"/>
    </location>
</feature>
<organism evidence="2 3">
    <name type="scientific">Aldrovandia affinis</name>
    <dbReference type="NCBI Taxonomy" id="143900"/>
    <lineage>
        <taxon>Eukaryota</taxon>
        <taxon>Metazoa</taxon>
        <taxon>Chordata</taxon>
        <taxon>Craniata</taxon>
        <taxon>Vertebrata</taxon>
        <taxon>Euteleostomi</taxon>
        <taxon>Actinopterygii</taxon>
        <taxon>Neopterygii</taxon>
        <taxon>Teleostei</taxon>
        <taxon>Notacanthiformes</taxon>
        <taxon>Halosauridae</taxon>
        <taxon>Aldrovandia</taxon>
    </lineage>
</organism>
<keyword evidence="3" id="KW-1185">Reference proteome</keyword>
<dbReference type="EMBL" id="JAINUG010000002">
    <property type="protein sequence ID" value="KAJ8417982.1"/>
    <property type="molecule type" value="Genomic_DNA"/>
</dbReference>
<evidence type="ECO:0000313" key="2">
    <source>
        <dbReference type="EMBL" id="KAJ8417982.1"/>
    </source>
</evidence>
<name>A0AAD7TC78_9TELE</name>
<evidence type="ECO:0000256" key="1">
    <source>
        <dbReference type="SAM" id="MobiDB-lite"/>
    </source>
</evidence>
<evidence type="ECO:0000313" key="3">
    <source>
        <dbReference type="Proteomes" id="UP001221898"/>
    </source>
</evidence>
<feature type="region of interest" description="Disordered" evidence="1">
    <location>
        <begin position="44"/>
        <end position="66"/>
    </location>
</feature>